<reference evidence="2" key="1">
    <citation type="journal article" date="2021" name="Nat. Commun.">
        <title>Genetic determinants of endophytism in the Arabidopsis root mycobiome.</title>
        <authorList>
            <person name="Mesny F."/>
            <person name="Miyauchi S."/>
            <person name="Thiergart T."/>
            <person name="Pickel B."/>
            <person name="Atanasova L."/>
            <person name="Karlsson M."/>
            <person name="Huettel B."/>
            <person name="Barry K.W."/>
            <person name="Haridas S."/>
            <person name="Chen C."/>
            <person name="Bauer D."/>
            <person name="Andreopoulos W."/>
            <person name="Pangilinan J."/>
            <person name="LaButti K."/>
            <person name="Riley R."/>
            <person name="Lipzen A."/>
            <person name="Clum A."/>
            <person name="Drula E."/>
            <person name="Henrissat B."/>
            <person name="Kohler A."/>
            <person name="Grigoriev I.V."/>
            <person name="Martin F.M."/>
            <person name="Hacquard S."/>
        </authorList>
    </citation>
    <scope>NUCLEOTIDE SEQUENCE</scope>
    <source>
        <strain evidence="2">MPI-SDFR-AT-0117</strain>
    </source>
</reference>
<gene>
    <name evidence="2" type="ORF">F5X68DRAFT_69646</name>
</gene>
<comment type="caution">
    <text evidence="2">The sequence shown here is derived from an EMBL/GenBank/DDBJ whole genome shotgun (WGS) entry which is preliminary data.</text>
</comment>
<accession>A0A9P9ACB8</accession>
<name>A0A9P9ACB8_9PEZI</name>
<dbReference type="EMBL" id="JAGSXJ010000006">
    <property type="protein sequence ID" value="KAH6690400.1"/>
    <property type="molecule type" value="Genomic_DNA"/>
</dbReference>
<proteinExistence type="predicted"/>
<sequence length="167" mass="18677">MRQTAREKKSGTARRPACDFGLRQHTAPRSSAHIQKSLLNEWTNRCSGSGNLPYTGYTAWLVLCWYRTYLVCYSRTPFLPGGRSGGQEAGPVPCGAYAESRPGTVRFLPTSWPAALLIRMPLGFSFRTKHGRLPDRWSRNGGTQPKLGPGEHGSIAQRFRRDALEPW</sequence>
<organism evidence="2 3">
    <name type="scientific">Plectosphaerella plurivora</name>
    <dbReference type="NCBI Taxonomy" id="936078"/>
    <lineage>
        <taxon>Eukaryota</taxon>
        <taxon>Fungi</taxon>
        <taxon>Dikarya</taxon>
        <taxon>Ascomycota</taxon>
        <taxon>Pezizomycotina</taxon>
        <taxon>Sordariomycetes</taxon>
        <taxon>Hypocreomycetidae</taxon>
        <taxon>Glomerellales</taxon>
        <taxon>Plectosphaerellaceae</taxon>
        <taxon>Plectosphaerella</taxon>
    </lineage>
</organism>
<evidence type="ECO:0000313" key="2">
    <source>
        <dbReference type="EMBL" id="KAH6690400.1"/>
    </source>
</evidence>
<dbReference type="Proteomes" id="UP000770015">
    <property type="component" value="Unassembled WGS sequence"/>
</dbReference>
<feature type="region of interest" description="Disordered" evidence="1">
    <location>
        <begin position="135"/>
        <end position="155"/>
    </location>
</feature>
<evidence type="ECO:0000313" key="3">
    <source>
        <dbReference type="Proteomes" id="UP000770015"/>
    </source>
</evidence>
<protein>
    <submittedName>
        <fullName evidence="2">Uncharacterized protein</fullName>
    </submittedName>
</protein>
<dbReference type="OrthoDB" id="10657777at2759"/>
<evidence type="ECO:0000256" key="1">
    <source>
        <dbReference type="SAM" id="MobiDB-lite"/>
    </source>
</evidence>
<dbReference type="AlphaFoldDB" id="A0A9P9ACB8"/>
<keyword evidence="3" id="KW-1185">Reference proteome</keyword>